<dbReference type="CDD" id="cd02209">
    <property type="entry name" value="cupin_XRE_C"/>
    <property type="match status" value="1"/>
</dbReference>
<keyword evidence="1" id="KW-0238">DNA-binding</keyword>
<accession>A0A1Z4EZR4</accession>
<dbReference type="GO" id="GO:0003677">
    <property type="term" value="F:DNA binding"/>
    <property type="evidence" value="ECO:0007669"/>
    <property type="project" value="UniProtKB-KW"/>
</dbReference>
<dbReference type="InterPro" id="IPR011051">
    <property type="entry name" value="RmlC_Cupin_sf"/>
</dbReference>
<dbReference type="AlphaFoldDB" id="A0A1Z4EZR4"/>
<dbReference type="PANTHER" id="PTHR46797">
    <property type="entry name" value="HTH-TYPE TRANSCRIPTIONAL REGULATOR"/>
    <property type="match status" value="1"/>
</dbReference>
<dbReference type="Pfam" id="PF01381">
    <property type="entry name" value="HTH_3"/>
    <property type="match status" value="1"/>
</dbReference>
<evidence type="ECO:0000259" key="2">
    <source>
        <dbReference type="PROSITE" id="PS50943"/>
    </source>
</evidence>
<dbReference type="PROSITE" id="PS50943">
    <property type="entry name" value="HTH_CROC1"/>
    <property type="match status" value="1"/>
</dbReference>
<sequence length="205" mass="22766">MAAIMVGMDDQNQRLEAVLDALGPRLRALRLHRQVTLAQLSDTTGISESTLSRLESGRRRPTLELLLLLAEAHQVPLDELVNAPATGDPRIHPKPFKRHGSVYLPLSRRPGGVQCYKQIIPPHSPKGEPNLKVHEGYEWMYVLSGKVRLLLGELDLILPAGEAAEFDTHIPHWFGNPTDKPVEVLHIFGPQGERMHVRARSGSGN</sequence>
<dbReference type="KEGG" id="mste:MSTE_03151"/>
<dbReference type="InterPro" id="IPR050807">
    <property type="entry name" value="TransReg_Diox_bact_type"/>
</dbReference>
<name>A0A1Z4EZR4_9MYCO</name>
<evidence type="ECO:0000313" key="3">
    <source>
        <dbReference type="EMBL" id="BAX98456.1"/>
    </source>
</evidence>
<organism evidence="3 4">
    <name type="scientific">[Mycobacterium] stephanolepidis</name>
    <dbReference type="NCBI Taxonomy" id="1520670"/>
    <lineage>
        <taxon>Bacteria</taxon>
        <taxon>Bacillati</taxon>
        <taxon>Actinomycetota</taxon>
        <taxon>Actinomycetes</taxon>
        <taxon>Mycobacteriales</taxon>
        <taxon>Mycobacteriaceae</taxon>
        <taxon>Mycobacteroides</taxon>
    </lineage>
</organism>
<dbReference type="PANTHER" id="PTHR46797:SF1">
    <property type="entry name" value="METHYLPHOSPHONATE SYNTHASE"/>
    <property type="match status" value="1"/>
</dbReference>
<dbReference type="EMBL" id="AP018165">
    <property type="protein sequence ID" value="BAX98456.1"/>
    <property type="molecule type" value="Genomic_DNA"/>
</dbReference>
<gene>
    <name evidence="3" type="ORF">MSTE_03151</name>
</gene>
<dbReference type="InterPro" id="IPR014710">
    <property type="entry name" value="RmlC-like_jellyroll"/>
</dbReference>
<dbReference type="Pfam" id="PF07883">
    <property type="entry name" value="Cupin_2"/>
    <property type="match status" value="1"/>
</dbReference>
<dbReference type="InterPro" id="IPR010982">
    <property type="entry name" value="Lambda_DNA-bd_dom_sf"/>
</dbReference>
<dbReference type="CDD" id="cd00093">
    <property type="entry name" value="HTH_XRE"/>
    <property type="match status" value="1"/>
</dbReference>
<feature type="domain" description="HTH cro/C1-type" evidence="2">
    <location>
        <begin position="26"/>
        <end position="80"/>
    </location>
</feature>
<dbReference type="InterPro" id="IPR013096">
    <property type="entry name" value="Cupin_2"/>
</dbReference>
<dbReference type="GO" id="GO:0003700">
    <property type="term" value="F:DNA-binding transcription factor activity"/>
    <property type="evidence" value="ECO:0007669"/>
    <property type="project" value="TreeGrafter"/>
</dbReference>
<dbReference type="SMART" id="SM00530">
    <property type="entry name" value="HTH_XRE"/>
    <property type="match status" value="1"/>
</dbReference>
<evidence type="ECO:0000256" key="1">
    <source>
        <dbReference type="ARBA" id="ARBA00023125"/>
    </source>
</evidence>
<dbReference type="GO" id="GO:0005829">
    <property type="term" value="C:cytosol"/>
    <property type="evidence" value="ECO:0007669"/>
    <property type="project" value="TreeGrafter"/>
</dbReference>
<dbReference type="SUPFAM" id="SSF47413">
    <property type="entry name" value="lambda repressor-like DNA-binding domains"/>
    <property type="match status" value="1"/>
</dbReference>
<keyword evidence="4" id="KW-1185">Reference proteome</keyword>
<evidence type="ECO:0000313" key="4">
    <source>
        <dbReference type="Proteomes" id="UP000217954"/>
    </source>
</evidence>
<dbReference type="Gene3D" id="1.10.260.40">
    <property type="entry name" value="lambda repressor-like DNA-binding domains"/>
    <property type="match status" value="1"/>
</dbReference>
<dbReference type="Gene3D" id="2.60.120.10">
    <property type="entry name" value="Jelly Rolls"/>
    <property type="match status" value="1"/>
</dbReference>
<dbReference type="InterPro" id="IPR001387">
    <property type="entry name" value="Cro/C1-type_HTH"/>
</dbReference>
<proteinExistence type="predicted"/>
<reference evidence="4" key="1">
    <citation type="journal article" date="2017" name="Genome Announc.">
        <title>Complete Genome Sequence of Mycobacterium stephanolepidis.</title>
        <authorList>
            <person name="Fukano H."/>
            <person name="Yoshida M."/>
            <person name="Katayama Y."/>
            <person name="Omatsu T."/>
            <person name="Mizutani T."/>
            <person name="Kurata O."/>
            <person name="Wada S."/>
            <person name="Hoshino Y."/>
        </authorList>
    </citation>
    <scope>NUCLEOTIDE SEQUENCE [LARGE SCALE GENOMIC DNA]</scope>
    <source>
        <strain evidence="4">NJB0901</strain>
    </source>
</reference>
<dbReference type="Proteomes" id="UP000217954">
    <property type="component" value="Chromosome"/>
</dbReference>
<reference evidence="3 4" key="2">
    <citation type="journal article" date="2017" name="Int. J. Syst. Evol. Microbiol.">
        <title>Mycobacterium stephanolepidis sp. nov., a rapidly growing species related to Mycobacterium chelonae, isolated from marine teleost fish, Stephanolepis cirrhifer.</title>
        <authorList>
            <person name="Fukano H."/>
            <person name="Wada S."/>
            <person name="Kurata O."/>
            <person name="Katayama K."/>
            <person name="Fujiwara N."/>
            <person name="Hoshino Y."/>
        </authorList>
    </citation>
    <scope>NUCLEOTIDE SEQUENCE [LARGE SCALE GENOMIC DNA]</scope>
    <source>
        <strain evidence="3 4">NJB0901</strain>
    </source>
</reference>
<dbReference type="SUPFAM" id="SSF51182">
    <property type="entry name" value="RmlC-like cupins"/>
    <property type="match status" value="1"/>
</dbReference>
<protein>
    <recommendedName>
        <fullName evidence="2">HTH cro/C1-type domain-containing protein</fullName>
    </recommendedName>
</protein>